<reference evidence="2 3" key="1">
    <citation type="submission" date="2020-01" db="EMBL/GenBank/DDBJ databases">
        <title>Paenibacillus sp. nov., isolated from tomato rhizosphere.</title>
        <authorList>
            <person name="Weon H.-Y."/>
            <person name="Lee S.A."/>
        </authorList>
    </citation>
    <scope>NUCLEOTIDE SEQUENCE [LARGE SCALE GENOMIC DNA]</scope>
    <source>
        <strain evidence="2 3">12200R-189</strain>
    </source>
</reference>
<dbReference type="EMBL" id="CP048209">
    <property type="protein sequence ID" value="QHT62188.1"/>
    <property type="molecule type" value="Genomic_DNA"/>
</dbReference>
<evidence type="ECO:0000313" key="2">
    <source>
        <dbReference type="EMBL" id="QHT62188.1"/>
    </source>
</evidence>
<proteinExistence type="predicted"/>
<dbReference type="KEGG" id="plyc:GXP70_20855"/>
<dbReference type="RefSeq" id="WP_162358622.1">
    <property type="nucleotide sequence ID" value="NZ_CP048209.1"/>
</dbReference>
<dbReference type="InterPro" id="IPR013216">
    <property type="entry name" value="Methyltransf_11"/>
</dbReference>
<keyword evidence="2" id="KW-0489">Methyltransferase</keyword>
<organism evidence="2 3">
    <name type="scientific">Paenibacillus lycopersici</name>
    <dbReference type="NCBI Taxonomy" id="2704462"/>
    <lineage>
        <taxon>Bacteria</taxon>
        <taxon>Bacillati</taxon>
        <taxon>Bacillota</taxon>
        <taxon>Bacilli</taxon>
        <taxon>Bacillales</taxon>
        <taxon>Paenibacillaceae</taxon>
        <taxon>Paenibacillus</taxon>
    </lineage>
</organism>
<dbReference type="InterPro" id="IPR029063">
    <property type="entry name" value="SAM-dependent_MTases_sf"/>
</dbReference>
<keyword evidence="3" id="KW-1185">Reference proteome</keyword>
<gene>
    <name evidence="2" type="ORF">GXP70_20855</name>
</gene>
<dbReference type="AlphaFoldDB" id="A0A6C0FYJ7"/>
<dbReference type="Gene3D" id="3.40.50.150">
    <property type="entry name" value="Vaccinia Virus protein VP39"/>
    <property type="match status" value="1"/>
</dbReference>
<evidence type="ECO:0000259" key="1">
    <source>
        <dbReference type="Pfam" id="PF08241"/>
    </source>
</evidence>
<dbReference type="Proteomes" id="UP000476064">
    <property type="component" value="Chromosome"/>
</dbReference>
<dbReference type="GO" id="GO:0008757">
    <property type="term" value="F:S-adenosylmethionine-dependent methyltransferase activity"/>
    <property type="evidence" value="ECO:0007669"/>
    <property type="project" value="InterPro"/>
</dbReference>
<dbReference type="PANTHER" id="PTHR42912">
    <property type="entry name" value="METHYLTRANSFERASE"/>
    <property type="match status" value="1"/>
</dbReference>
<dbReference type="SUPFAM" id="SSF53335">
    <property type="entry name" value="S-adenosyl-L-methionine-dependent methyltransferases"/>
    <property type="match status" value="1"/>
</dbReference>
<evidence type="ECO:0000313" key="3">
    <source>
        <dbReference type="Proteomes" id="UP000476064"/>
    </source>
</evidence>
<protein>
    <submittedName>
        <fullName evidence="2">Methyltransferase domain-containing protein</fullName>
    </submittedName>
</protein>
<dbReference type="CDD" id="cd02440">
    <property type="entry name" value="AdoMet_MTases"/>
    <property type="match status" value="1"/>
</dbReference>
<feature type="domain" description="Methyltransferase type 11" evidence="1">
    <location>
        <begin position="49"/>
        <end position="142"/>
    </location>
</feature>
<dbReference type="GO" id="GO:0032259">
    <property type="term" value="P:methylation"/>
    <property type="evidence" value="ECO:0007669"/>
    <property type="project" value="UniProtKB-KW"/>
</dbReference>
<name>A0A6C0FYJ7_9BACL</name>
<dbReference type="Pfam" id="PF08241">
    <property type="entry name" value="Methyltransf_11"/>
    <property type="match status" value="1"/>
</dbReference>
<dbReference type="InterPro" id="IPR050508">
    <property type="entry name" value="Methyltransf_Superfamily"/>
</dbReference>
<sequence length="241" mass="27282">MQERVIQAYDKLAKDYELHVDTDSGHNAYYERPAMMKLMPPDMEGMHVLDAGCAAGWYTEQYIKRGARVTAIDISPEMTAACKRRNGDRAIVLTCDLNGALPFEDASFDLIASSLTLHYVEDWAPVLREFRRILKPGGRFIFSTHHPFIDLSDLGQTSYFPRQLLSEVWNKKAAGPVEVSFYHRSMQDILNAVAASFVIERIVEPQPDEASAALPEAAGWFAKWQGYLSTRPHFLIVEARK</sequence>
<accession>A0A6C0FYJ7</accession>
<dbReference type="PANTHER" id="PTHR42912:SF93">
    <property type="entry name" value="N6-ADENOSINE-METHYLTRANSFERASE TMT1A"/>
    <property type="match status" value="1"/>
</dbReference>
<keyword evidence="2" id="KW-0808">Transferase</keyword>